<organism evidence="1 2">
    <name type="scientific">Syntrophus gentianae</name>
    <dbReference type="NCBI Taxonomy" id="43775"/>
    <lineage>
        <taxon>Bacteria</taxon>
        <taxon>Pseudomonadati</taxon>
        <taxon>Thermodesulfobacteriota</taxon>
        <taxon>Syntrophia</taxon>
        <taxon>Syntrophales</taxon>
        <taxon>Syntrophaceae</taxon>
        <taxon>Syntrophus</taxon>
    </lineage>
</organism>
<sequence>MPATRLKIFVSSVQKEFQQIYSGDLFEQADQARDFVIAKINRTVGIRSESNVAPATYELPPDAVGEAIVNAIVHRDYYSNASVEVRLFTDRLEVWNPGKLPGTLTFDDLRTDHPSVPNNPLIVESLYLTRYIEKAGSGTQRMIELCRENGLPEPQFDQRSGSFVITLWRDWLTDQVMAALALNDRQRQALAYLKTQQKES</sequence>
<keyword evidence="1" id="KW-0067">ATP-binding</keyword>
<reference evidence="1 2" key="1">
    <citation type="submission" date="2016-10" db="EMBL/GenBank/DDBJ databases">
        <authorList>
            <person name="de Groot N.N."/>
        </authorList>
    </citation>
    <scope>NUCLEOTIDE SEQUENCE [LARGE SCALE GENOMIC DNA]</scope>
    <source>
        <strain evidence="1 2">DSM 8423</strain>
    </source>
</reference>
<dbReference type="AlphaFoldDB" id="A0A1H7ZLI4"/>
<dbReference type="GO" id="GO:0004386">
    <property type="term" value="F:helicase activity"/>
    <property type="evidence" value="ECO:0007669"/>
    <property type="project" value="UniProtKB-KW"/>
</dbReference>
<keyword evidence="1" id="KW-0347">Helicase</keyword>
<dbReference type="PANTHER" id="PTHR30595">
    <property type="entry name" value="GLPR-RELATED TRANSCRIPTIONAL REPRESSOR"/>
    <property type="match status" value="1"/>
</dbReference>
<dbReference type="Proteomes" id="UP000198744">
    <property type="component" value="Unassembled WGS sequence"/>
</dbReference>
<dbReference type="Gene3D" id="3.30.565.60">
    <property type="match status" value="1"/>
</dbReference>
<dbReference type="RefSeq" id="WP_093884276.1">
    <property type="nucleotide sequence ID" value="NZ_FOBS01000025.1"/>
</dbReference>
<keyword evidence="1" id="KW-0547">Nucleotide-binding</keyword>
<dbReference type="STRING" id="43775.SAMN04489760_12511"/>
<evidence type="ECO:0000313" key="2">
    <source>
        <dbReference type="Proteomes" id="UP000198744"/>
    </source>
</evidence>
<dbReference type="OrthoDB" id="9805115at2"/>
<proteinExistence type="predicted"/>
<dbReference type="EMBL" id="FOBS01000025">
    <property type="protein sequence ID" value="SEM59442.1"/>
    <property type="molecule type" value="Genomic_DNA"/>
</dbReference>
<name>A0A1H7ZLI4_9BACT</name>
<dbReference type="PANTHER" id="PTHR30595:SF6">
    <property type="entry name" value="SCHLAFEN ALBA-2 DOMAIN-CONTAINING PROTEIN"/>
    <property type="match status" value="1"/>
</dbReference>
<dbReference type="Pfam" id="PF13749">
    <property type="entry name" value="HATPase_c_4"/>
    <property type="match status" value="1"/>
</dbReference>
<keyword evidence="1" id="KW-0378">Hydrolase</keyword>
<keyword evidence="2" id="KW-1185">Reference proteome</keyword>
<protein>
    <submittedName>
        <fullName evidence="1">Putative ATP-dependent DNA helicase recG C-terminal</fullName>
    </submittedName>
</protein>
<evidence type="ECO:0000313" key="1">
    <source>
        <dbReference type="EMBL" id="SEM59442.1"/>
    </source>
</evidence>
<accession>A0A1H7ZLI4</accession>
<gene>
    <name evidence="1" type="ORF">SAMN04489760_12511</name>
</gene>
<dbReference type="InterPro" id="IPR038475">
    <property type="entry name" value="RecG_C_sf"/>
</dbReference>